<evidence type="ECO:0000313" key="7">
    <source>
        <dbReference type="EMBL" id="GAA4621101.1"/>
    </source>
</evidence>
<evidence type="ECO:0000256" key="2">
    <source>
        <dbReference type="ARBA" id="ARBA00023015"/>
    </source>
</evidence>
<evidence type="ECO:0000313" key="8">
    <source>
        <dbReference type="Proteomes" id="UP001501442"/>
    </source>
</evidence>
<keyword evidence="3 5" id="KW-0238">DNA-binding</keyword>
<dbReference type="InterPro" id="IPR001647">
    <property type="entry name" value="HTH_TetR"/>
</dbReference>
<dbReference type="PANTHER" id="PTHR30055">
    <property type="entry name" value="HTH-TYPE TRANSCRIPTIONAL REGULATOR RUTR"/>
    <property type="match status" value="1"/>
</dbReference>
<dbReference type="Gene3D" id="1.10.357.10">
    <property type="entry name" value="Tetracycline Repressor, domain 2"/>
    <property type="match status" value="1"/>
</dbReference>
<dbReference type="InterPro" id="IPR036271">
    <property type="entry name" value="Tet_transcr_reg_TetR-rel_C_sf"/>
</dbReference>
<dbReference type="EMBL" id="BAABHK010000001">
    <property type="protein sequence ID" value="GAA4621101.1"/>
    <property type="molecule type" value="Genomic_DNA"/>
</dbReference>
<keyword evidence="2" id="KW-0805">Transcription regulation</keyword>
<dbReference type="InterPro" id="IPR039538">
    <property type="entry name" value="BetI_C"/>
</dbReference>
<dbReference type="PANTHER" id="PTHR30055:SF228">
    <property type="entry name" value="TRANSCRIPTIONAL REGULATOR-RELATED"/>
    <property type="match status" value="1"/>
</dbReference>
<evidence type="ECO:0000259" key="6">
    <source>
        <dbReference type="PROSITE" id="PS50977"/>
    </source>
</evidence>
<feature type="DNA-binding region" description="H-T-H motif" evidence="5">
    <location>
        <begin position="31"/>
        <end position="50"/>
    </location>
</feature>
<accession>A0ABP8U147</accession>
<reference evidence="8" key="1">
    <citation type="journal article" date="2019" name="Int. J. Syst. Evol. Microbiol.">
        <title>The Global Catalogue of Microorganisms (GCM) 10K type strain sequencing project: providing services to taxonomists for standard genome sequencing and annotation.</title>
        <authorList>
            <consortium name="The Broad Institute Genomics Platform"/>
            <consortium name="The Broad Institute Genome Sequencing Center for Infectious Disease"/>
            <person name="Wu L."/>
            <person name="Ma J."/>
        </authorList>
    </citation>
    <scope>NUCLEOTIDE SEQUENCE [LARGE SCALE GENOMIC DNA]</scope>
    <source>
        <strain evidence="8">JCM 17939</strain>
    </source>
</reference>
<proteinExistence type="predicted"/>
<dbReference type="SUPFAM" id="SSF46689">
    <property type="entry name" value="Homeodomain-like"/>
    <property type="match status" value="1"/>
</dbReference>
<evidence type="ECO:0000256" key="1">
    <source>
        <dbReference type="ARBA" id="ARBA00022491"/>
    </source>
</evidence>
<dbReference type="Pfam" id="PF00440">
    <property type="entry name" value="TetR_N"/>
    <property type="match status" value="1"/>
</dbReference>
<name>A0ABP8U147_9ACTN</name>
<dbReference type="PROSITE" id="PS50977">
    <property type="entry name" value="HTH_TETR_2"/>
    <property type="match status" value="1"/>
</dbReference>
<dbReference type="SUPFAM" id="SSF48498">
    <property type="entry name" value="Tetracyclin repressor-like, C-terminal domain"/>
    <property type="match status" value="1"/>
</dbReference>
<keyword evidence="4" id="KW-0804">Transcription</keyword>
<sequence>MPRRVDHDQRRAEFAEAVWRIAAERGLEAVTMSTVAAEAGTSVGRIQHYFPSKDDLLALAAATLRDRIDQRVRAAIGGSPPAPRGPMATLRELLLAFLPTDEEGRVLARVGAAFFTHTLRHPESAARYRRGHELILSAVADHLRRVRKPSSGSDVEREAQILVALVQGLADQLLLGHVTAEEAAAILQYQLDRVP</sequence>
<evidence type="ECO:0000256" key="5">
    <source>
        <dbReference type="PROSITE-ProRule" id="PRU00335"/>
    </source>
</evidence>
<keyword evidence="8" id="KW-1185">Reference proteome</keyword>
<dbReference type="Pfam" id="PF13977">
    <property type="entry name" value="TetR_C_6"/>
    <property type="match status" value="1"/>
</dbReference>
<dbReference type="InterPro" id="IPR009057">
    <property type="entry name" value="Homeodomain-like_sf"/>
</dbReference>
<evidence type="ECO:0000256" key="3">
    <source>
        <dbReference type="ARBA" id="ARBA00023125"/>
    </source>
</evidence>
<comment type="caution">
    <text evidence="7">The sequence shown here is derived from an EMBL/GenBank/DDBJ whole genome shotgun (WGS) entry which is preliminary data.</text>
</comment>
<keyword evidence="1" id="KW-0678">Repressor</keyword>
<organism evidence="7 8">
    <name type="scientific">Actinoallomurus vinaceus</name>
    <dbReference type="NCBI Taxonomy" id="1080074"/>
    <lineage>
        <taxon>Bacteria</taxon>
        <taxon>Bacillati</taxon>
        <taxon>Actinomycetota</taxon>
        <taxon>Actinomycetes</taxon>
        <taxon>Streptosporangiales</taxon>
        <taxon>Thermomonosporaceae</taxon>
        <taxon>Actinoallomurus</taxon>
    </lineage>
</organism>
<gene>
    <name evidence="7" type="ORF">GCM10023196_007660</name>
</gene>
<evidence type="ECO:0000256" key="4">
    <source>
        <dbReference type="ARBA" id="ARBA00023163"/>
    </source>
</evidence>
<dbReference type="Proteomes" id="UP001501442">
    <property type="component" value="Unassembled WGS sequence"/>
</dbReference>
<dbReference type="InterPro" id="IPR050109">
    <property type="entry name" value="HTH-type_TetR-like_transc_reg"/>
</dbReference>
<protein>
    <submittedName>
        <fullName evidence="7">TetR family transcriptional regulator C-terminal domain-containing protein</fullName>
    </submittedName>
</protein>
<feature type="domain" description="HTH tetR-type" evidence="6">
    <location>
        <begin position="8"/>
        <end position="68"/>
    </location>
</feature>
<dbReference type="RefSeq" id="WP_345429191.1">
    <property type="nucleotide sequence ID" value="NZ_BAABHK010000001.1"/>
</dbReference>